<comment type="caution">
    <text evidence="8">Lacks conserved residue(s) required for the propagation of feature annotation.</text>
</comment>
<evidence type="ECO:0000256" key="2">
    <source>
        <dbReference type="ARBA" id="ARBA00006109"/>
    </source>
</evidence>
<keyword evidence="8" id="KW-0813">Transport</keyword>
<protein>
    <recommendedName>
        <fullName evidence="8">Membrane magnesium transporter</fullName>
    </recommendedName>
</protein>
<organism evidence="10 11">
    <name type="scientific">Drosophila lebanonensis</name>
    <name type="common">Fruit fly</name>
    <name type="synonym">Scaptodrosophila lebanonensis</name>
    <dbReference type="NCBI Taxonomy" id="7225"/>
    <lineage>
        <taxon>Eukaryota</taxon>
        <taxon>Metazoa</taxon>
        <taxon>Ecdysozoa</taxon>
        <taxon>Arthropoda</taxon>
        <taxon>Hexapoda</taxon>
        <taxon>Insecta</taxon>
        <taxon>Pterygota</taxon>
        <taxon>Neoptera</taxon>
        <taxon>Endopterygota</taxon>
        <taxon>Diptera</taxon>
        <taxon>Brachycera</taxon>
        <taxon>Muscomorpha</taxon>
        <taxon>Ephydroidea</taxon>
        <taxon>Drosophilidae</taxon>
        <taxon>Scaptodrosophila</taxon>
    </lineage>
</organism>
<dbReference type="RefSeq" id="XP_030384295.1">
    <property type="nucleotide sequence ID" value="XM_030528435.1"/>
</dbReference>
<evidence type="ECO:0000256" key="3">
    <source>
        <dbReference type="ARBA" id="ARBA00011276"/>
    </source>
</evidence>
<comment type="subcellular location">
    <subcellularLocation>
        <location evidence="1">Endoplasmic reticulum membrane</location>
        <topology evidence="1">Multi-pass membrane protein</topology>
    </subcellularLocation>
    <subcellularLocation>
        <location evidence="8">Golgi apparatus membrane</location>
        <topology evidence="8">Multi-pass membrane protein</topology>
    </subcellularLocation>
    <subcellularLocation>
        <location evidence="8">Early endosome membrane</location>
        <topology evidence="8">Multi-pass membrane protein</topology>
    </subcellularLocation>
</comment>
<dbReference type="PANTHER" id="PTHR21181:SF7">
    <property type="entry name" value="ER MEMBRANE PROTEIN COMPLEX SUBUNIT 5"/>
    <property type="match status" value="1"/>
</dbReference>
<keyword evidence="9" id="KW-0732">Signal</keyword>
<dbReference type="GO" id="GO:0031901">
    <property type="term" value="C:early endosome membrane"/>
    <property type="evidence" value="ECO:0007669"/>
    <property type="project" value="UniProtKB-SubCell"/>
</dbReference>
<dbReference type="AlphaFoldDB" id="A0A6J2U8I5"/>
<evidence type="ECO:0000256" key="1">
    <source>
        <dbReference type="ARBA" id="ARBA00004477"/>
    </source>
</evidence>
<evidence type="ECO:0000256" key="5">
    <source>
        <dbReference type="ARBA" id="ARBA00022824"/>
    </source>
</evidence>
<gene>
    <name evidence="11" type="primary">LOC115631628</name>
</gene>
<keyword evidence="5 8" id="KW-0256">Endoplasmic reticulum</keyword>
<feature type="signal peptide" evidence="9">
    <location>
        <begin position="1"/>
        <end position="21"/>
    </location>
</feature>
<dbReference type="Proteomes" id="UP000504634">
    <property type="component" value="Unplaced"/>
</dbReference>
<dbReference type="OrthoDB" id="44756at2759"/>
<feature type="transmembrane region" description="Helical" evidence="8">
    <location>
        <begin position="40"/>
        <end position="62"/>
    </location>
</feature>
<dbReference type="PANTHER" id="PTHR21181">
    <property type="match status" value="1"/>
</dbReference>
<dbReference type="CTD" id="35159"/>
<dbReference type="GeneID" id="115631628"/>
<dbReference type="GO" id="GO:0022890">
    <property type="term" value="F:inorganic cation transmembrane transporter activity"/>
    <property type="evidence" value="ECO:0007669"/>
    <property type="project" value="TreeGrafter"/>
</dbReference>
<evidence type="ECO:0000256" key="6">
    <source>
        <dbReference type="ARBA" id="ARBA00022989"/>
    </source>
</evidence>
<sequence>MGSKFMNKFLLIAGFASLAHAAFSAAHHRTYLRLTEQEWTTLPLDIVLQTVVSLVIVIYNIIQIVGNFKEIRATVDMQEKTWDTLGNFPSFYSFNHRGRALNPGYAPPEQIGAGKNALEVPQ</sequence>
<keyword evidence="8" id="KW-0460">Magnesium</keyword>
<dbReference type="GO" id="GO:0000139">
    <property type="term" value="C:Golgi membrane"/>
    <property type="evidence" value="ECO:0007669"/>
    <property type="project" value="UniProtKB-SubCell"/>
</dbReference>
<comment type="similarity">
    <text evidence="2 8">Belongs to the membrane magnesium transporter (TC 1.A.67) family.</text>
</comment>
<keyword evidence="6 8" id="KW-1133">Transmembrane helix</keyword>
<keyword evidence="4 8" id="KW-0812">Transmembrane</keyword>
<evidence type="ECO:0000256" key="7">
    <source>
        <dbReference type="ARBA" id="ARBA00023136"/>
    </source>
</evidence>
<keyword evidence="7 8" id="KW-0472">Membrane</keyword>
<evidence type="ECO:0000256" key="9">
    <source>
        <dbReference type="SAM" id="SignalP"/>
    </source>
</evidence>
<name>A0A6J2U8I5_DROLE</name>
<dbReference type="GO" id="GO:0005886">
    <property type="term" value="C:plasma membrane"/>
    <property type="evidence" value="ECO:0007669"/>
    <property type="project" value="TreeGrafter"/>
</dbReference>
<keyword evidence="10" id="KW-1185">Reference proteome</keyword>
<keyword evidence="8" id="KW-0967">Endosome</keyword>
<comment type="function">
    <text evidence="8">Part of the endoplasmic reticulum membrane protein complex (EMC) that enables the energy-independent insertion into endoplasmic reticulum membranes of newly synthesized membrane proteins. May be involved in Mg(2+) transport.</text>
</comment>
<evidence type="ECO:0000313" key="10">
    <source>
        <dbReference type="Proteomes" id="UP000504634"/>
    </source>
</evidence>
<proteinExistence type="inferred from homology"/>
<comment type="subunit">
    <text evidence="3">Component of the ER membrane protein complex (EMC).</text>
</comment>
<dbReference type="Pfam" id="PF10270">
    <property type="entry name" value="MMgT"/>
    <property type="match status" value="1"/>
</dbReference>
<evidence type="ECO:0000256" key="8">
    <source>
        <dbReference type="RuleBase" id="RU367002"/>
    </source>
</evidence>
<keyword evidence="8" id="KW-0333">Golgi apparatus</keyword>
<accession>A0A6J2U8I5</accession>
<evidence type="ECO:0000256" key="4">
    <source>
        <dbReference type="ARBA" id="ARBA00022692"/>
    </source>
</evidence>
<feature type="chain" id="PRO_5026923741" description="Membrane magnesium transporter" evidence="9">
    <location>
        <begin position="22"/>
        <end position="122"/>
    </location>
</feature>
<dbReference type="InterPro" id="IPR018937">
    <property type="entry name" value="MMgT"/>
</dbReference>
<dbReference type="GO" id="GO:0072546">
    <property type="term" value="C:EMC complex"/>
    <property type="evidence" value="ECO:0007669"/>
    <property type="project" value="UniProtKB-UniRule"/>
</dbReference>
<reference evidence="11" key="1">
    <citation type="submission" date="2025-08" db="UniProtKB">
        <authorList>
            <consortium name="RefSeq"/>
        </authorList>
    </citation>
    <scope>IDENTIFICATION</scope>
    <source>
        <strain evidence="11">11010-0011.00</strain>
        <tissue evidence="11">Whole body</tissue>
    </source>
</reference>
<evidence type="ECO:0000313" key="11">
    <source>
        <dbReference type="RefSeq" id="XP_030384295.1"/>
    </source>
</evidence>